<dbReference type="GO" id="GO:0005829">
    <property type="term" value="C:cytosol"/>
    <property type="evidence" value="ECO:0007669"/>
    <property type="project" value="TreeGrafter"/>
</dbReference>
<dbReference type="Proteomes" id="UP000319383">
    <property type="component" value="Chromosome"/>
</dbReference>
<evidence type="ECO:0000256" key="1">
    <source>
        <dbReference type="ARBA" id="ARBA00023125"/>
    </source>
</evidence>
<sequence length="122" mass="12652">MLKGLGNIASLMKNAQEMQSRMSAMQENLGKIRAEGTAGGGMVTVEVTGKQQIVNCKIEQSLIDDGDREMLEDLIVAATNQALKKVQEATATEMAGLTGDMNLPGLGDALSQLGLGGGNSAT</sequence>
<dbReference type="PANTHER" id="PTHR33449:SF1">
    <property type="entry name" value="NUCLEOID-ASSOCIATED PROTEIN YBAB"/>
    <property type="match status" value="1"/>
</dbReference>
<dbReference type="Gene3D" id="3.30.1310.10">
    <property type="entry name" value="Nucleoid-associated protein YbaB-like domain"/>
    <property type="match status" value="1"/>
</dbReference>
<reference evidence="4 5" key="1">
    <citation type="submission" date="2019-02" db="EMBL/GenBank/DDBJ databases">
        <title>Deep-cultivation of Planctomycetes and their phenomic and genomic characterization uncovers novel biology.</title>
        <authorList>
            <person name="Wiegand S."/>
            <person name="Jogler M."/>
            <person name="Boedeker C."/>
            <person name="Pinto D."/>
            <person name="Vollmers J."/>
            <person name="Rivas-Marin E."/>
            <person name="Kohn T."/>
            <person name="Peeters S.H."/>
            <person name="Heuer A."/>
            <person name="Rast P."/>
            <person name="Oberbeckmann S."/>
            <person name="Bunk B."/>
            <person name="Jeske O."/>
            <person name="Meyerdierks A."/>
            <person name="Storesund J.E."/>
            <person name="Kallscheuer N."/>
            <person name="Luecker S."/>
            <person name="Lage O.M."/>
            <person name="Pohl T."/>
            <person name="Merkel B.J."/>
            <person name="Hornburger P."/>
            <person name="Mueller R.-W."/>
            <person name="Bruemmer F."/>
            <person name="Labrenz M."/>
            <person name="Spormann A.M."/>
            <person name="Op den Camp H."/>
            <person name="Overmann J."/>
            <person name="Amann R."/>
            <person name="Jetten M.S.M."/>
            <person name="Mascher T."/>
            <person name="Medema M.H."/>
            <person name="Devos D.P."/>
            <person name="Kaster A.-K."/>
            <person name="Ovreas L."/>
            <person name="Rohde M."/>
            <person name="Galperin M.Y."/>
            <person name="Jogler C."/>
        </authorList>
    </citation>
    <scope>NUCLEOTIDE SEQUENCE [LARGE SCALE GENOMIC DNA]</scope>
    <source>
        <strain evidence="4 5">Mal52</strain>
    </source>
</reference>
<keyword evidence="3" id="KW-0175">Coiled coil</keyword>
<comment type="subunit">
    <text evidence="2">Homodimer.</text>
</comment>
<dbReference type="InterPro" id="IPR036894">
    <property type="entry name" value="YbaB-like_sf"/>
</dbReference>
<protein>
    <recommendedName>
        <fullName evidence="2">Nucleoid-associated protein Mal52_44980</fullName>
    </recommendedName>
</protein>
<dbReference type="InterPro" id="IPR004401">
    <property type="entry name" value="YbaB/EbfC"/>
</dbReference>
<keyword evidence="1 2" id="KW-0238">DNA-binding</keyword>
<dbReference type="OrthoDB" id="288497at2"/>
<keyword evidence="2" id="KW-0963">Cytoplasm</keyword>
<dbReference type="HAMAP" id="MF_00274">
    <property type="entry name" value="DNA_YbaB_EbfC"/>
    <property type="match status" value="1"/>
</dbReference>
<dbReference type="AlphaFoldDB" id="A0A517ZU44"/>
<dbReference type="Pfam" id="PF02575">
    <property type="entry name" value="YbaB_DNA_bd"/>
    <property type="match status" value="1"/>
</dbReference>
<comment type="subcellular location">
    <subcellularLocation>
        <location evidence="2">Cytoplasm</location>
        <location evidence="2">Nucleoid</location>
    </subcellularLocation>
</comment>
<dbReference type="PIRSF" id="PIRSF004555">
    <property type="entry name" value="UCP004555"/>
    <property type="match status" value="1"/>
</dbReference>
<evidence type="ECO:0000313" key="4">
    <source>
        <dbReference type="EMBL" id="QDU46001.1"/>
    </source>
</evidence>
<dbReference type="SUPFAM" id="SSF82607">
    <property type="entry name" value="YbaB-like"/>
    <property type="match status" value="1"/>
</dbReference>
<evidence type="ECO:0000256" key="2">
    <source>
        <dbReference type="HAMAP-Rule" id="MF_00274"/>
    </source>
</evidence>
<dbReference type="RefSeq" id="WP_145378531.1">
    <property type="nucleotide sequence ID" value="NZ_CAXBED010000270.1"/>
</dbReference>
<dbReference type="EMBL" id="CP036276">
    <property type="protein sequence ID" value="QDU46001.1"/>
    <property type="molecule type" value="Genomic_DNA"/>
</dbReference>
<evidence type="ECO:0000313" key="5">
    <source>
        <dbReference type="Proteomes" id="UP000319383"/>
    </source>
</evidence>
<dbReference type="GO" id="GO:0043590">
    <property type="term" value="C:bacterial nucleoid"/>
    <property type="evidence" value="ECO:0007669"/>
    <property type="project" value="UniProtKB-UniRule"/>
</dbReference>
<proteinExistence type="inferred from homology"/>
<name>A0A517ZU44_9PLAN</name>
<gene>
    <name evidence="4" type="ORF">Mal52_44980</name>
</gene>
<keyword evidence="5" id="KW-1185">Reference proteome</keyword>
<dbReference type="PANTHER" id="PTHR33449">
    <property type="entry name" value="NUCLEOID-ASSOCIATED PROTEIN YBAB"/>
    <property type="match status" value="1"/>
</dbReference>
<dbReference type="NCBIfam" id="TIGR00103">
    <property type="entry name" value="DNA_YbaB_EbfC"/>
    <property type="match status" value="1"/>
</dbReference>
<evidence type="ECO:0000256" key="3">
    <source>
        <dbReference type="SAM" id="Coils"/>
    </source>
</evidence>
<accession>A0A517ZU44</accession>
<comment type="function">
    <text evidence="2">Binds to DNA and alters its conformation. May be involved in regulation of gene expression, nucleoid organization and DNA protection.</text>
</comment>
<dbReference type="GO" id="GO:0003677">
    <property type="term" value="F:DNA binding"/>
    <property type="evidence" value="ECO:0007669"/>
    <property type="project" value="UniProtKB-UniRule"/>
</dbReference>
<organism evidence="4 5">
    <name type="scientific">Symmachiella dynata</name>
    <dbReference type="NCBI Taxonomy" id="2527995"/>
    <lineage>
        <taxon>Bacteria</taxon>
        <taxon>Pseudomonadati</taxon>
        <taxon>Planctomycetota</taxon>
        <taxon>Planctomycetia</taxon>
        <taxon>Planctomycetales</taxon>
        <taxon>Planctomycetaceae</taxon>
        <taxon>Symmachiella</taxon>
    </lineage>
</organism>
<dbReference type="KEGG" id="sdyn:Mal52_44980"/>
<comment type="similarity">
    <text evidence="2">Belongs to the YbaB/EbfC family.</text>
</comment>
<feature type="coiled-coil region" evidence="3">
    <location>
        <begin position="8"/>
        <end position="35"/>
    </location>
</feature>